<dbReference type="PANTHER" id="PTHR32251:SF15">
    <property type="entry name" value="3-OXO-5-ALPHA-STEROID 4-DEHYDROGENASE (DUF1295)"/>
    <property type="match status" value="1"/>
</dbReference>
<feature type="compositionally biased region" description="Low complexity" evidence="1">
    <location>
        <begin position="28"/>
        <end position="37"/>
    </location>
</feature>
<reference evidence="2" key="1">
    <citation type="submission" date="2023-06" db="EMBL/GenBank/DDBJ databases">
        <title>Genome-scale phylogeny and comparative genomics of the fungal order Sordariales.</title>
        <authorList>
            <consortium name="Lawrence Berkeley National Laboratory"/>
            <person name="Hensen N."/>
            <person name="Bonometti L."/>
            <person name="Westerberg I."/>
            <person name="Brannstrom I.O."/>
            <person name="Guillou S."/>
            <person name="Cros-Aarteil S."/>
            <person name="Calhoun S."/>
            <person name="Haridas S."/>
            <person name="Kuo A."/>
            <person name="Mondo S."/>
            <person name="Pangilinan J."/>
            <person name="Riley R."/>
            <person name="LaButti K."/>
            <person name="Andreopoulos B."/>
            <person name="Lipzen A."/>
            <person name="Chen C."/>
            <person name="Yanf M."/>
            <person name="Daum C."/>
            <person name="Ng V."/>
            <person name="Clum A."/>
            <person name="Steindorff A."/>
            <person name="Ohm R."/>
            <person name="Martin F."/>
            <person name="Silar P."/>
            <person name="Natvig D."/>
            <person name="Lalanne C."/>
            <person name="Gautier V."/>
            <person name="Ament-velasquez S.L."/>
            <person name="Kruys A."/>
            <person name="Hutchinson M.I."/>
            <person name="Powell A.J."/>
            <person name="Barry K."/>
            <person name="Miller A.N."/>
            <person name="Grigoriev I.V."/>
            <person name="Debuchy R."/>
            <person name="Gladieux P."/>
            <person name="Thoren M.H."/>
            <person name="Johannesson H."/>
        </authorList>
    </citation>
    <scope>NUCLEOTIDE SEQUENCE</scope>
    <source>
        <strain evidence="2">SMH3391-2</strain>
    </source>
</reference>
<evidence type="ECO:0000256" key="1">
    <source>
        <dbReference type="SAM" id="MobiDB-lite"/>
    </source>
</evidence>
<sequence length="381" mass="41870">MELASATMEIEGNNPFGGRSYLLPPPSSSSSSSSSSSYKPTSHSFLSTSLFDIGILKDTLLPSLALHSTLATAAFAIGSLTNRLETKDWLWPAGQVINAWWSAIGRRLVHDGASLKSALAALSRPERLILAGVTLWGGRLFARVARRTITRGTTAATGGAKNEGMGDDPRYEVTKREPGFWRKALWTVYLPQALFQTVVTLPFTAPFHHQGGSVKGYSRMGQALAVGVFCMGFGLESLADWQLDGFKERGKGEGGVERGMCREGVWGVVRHPNYLGDALLHLSFPLMLYASDMLAPIELLGPIANYLFLRFVGGDKENEYNQARRYSAENVTKKVDFDRYRREENSFWPDFNHLSSKWTWMVLGCGAAGATAERVLSEIFA</sequence>
<evidence type="ECO:0000313" key="2">
    <source>
        <dbReference type="EMBL" id="KAK0621884.1"/>
    </source>
</evidence>
<proteinExistence type="predicted"/>
<keyword evidence="3" id="KW-1185">Reference proteome</keyword>
<protein>
    <recommendedName>
        <fullName evidence="4">Steroid 5-alpha reductase C-terminal domain-containing protein</fullName>
    </recommendedName>
</protein>
<dbReference type="InterPro" id="IPR010721">
    <property type="entry name" value="UstE-like"/>
</dbReference>
<name>A0AA39WUJ5_9PEZI</name>
<comment type="caution">
    <text evidence="2">The sequence shown here is derived from an EMBL/GenBank/DDBJ whole genome shotgun (WGS) entry which is preliminary data.</text>
</comment>
<evidence type="ECO:0008006" key="4">
    <source>
        <dbReference type="Google" id="ProtNLM"/>
    </source>
</evidence>
<dbReference type="EMBL" id="JAULSR010000004">
    <property type="protein sequence ID" value="KAK0621884.1"/>
    <property type="molecule type" value="Genomic_DNA"/>
</dbReference>
<dbReference type="AlphaFoldDB" id="A0AA39WUJ5"/>
<dbReference type="GO" id="GO:0016020">
    <property type="term" value="C:membrane"/>
    <property type="evidence" value="ECO:0007669"/>
    <property type="project" value="TreeGrafter"/>
</dbReference>
<organism evidence="2 3">
    <name type="scientific">Bombardia bombarda</name>
    <dbReference type="NCBI Taxonomy" id="252184"/>
    <lineage>
        <taxon>Eukaryota</taxon>
        <taxon>Fungi</taxon>
        <taxon>Dikarya</taxon>
        <taxon>Ascomycota</taxon>
        <taxon>Pezizomycotina</taxon>
        <taxon>Sordariomycetes</taxon>
        <taxon>Sordariomycetidae</taxon>
        <taxon>Sordariales</taxon>
        <taxon>Lasiosphaeriaceae</taxon>
        <taxon>Bombardia</taxon>
    </lineage>
</organism>
<dbReference type="Gene3D" id="1.20.120.1630">
    <property type="match status" value="1"/>
</dbReference>
<feature type="region of interest" description="Disordered" evidence="1">
    <location>
        <begin position="1"/>
        <end position="38"/>
    </location>
</feature>
<accession>A0AA39WUJ5</accession>
<evidence type="ECO:0000313" key="3">
    <source>
        <dbReference type="Proteomes" id="UP001174934"/>
    </source>
</evidence>
<dbReference type="Proteomes" id="UP001174934">
    <property type="component" value="Unassembled WGS sequence"/>
</dbReference>
<dbReference type="PANTHER" id="PTHR32251">
    <property type="entry name" value="3-OXO-5-ALPHA-STEROID 4-DEHYDROGENASE"/>
    <property type="match status" value="1"/>
</dbReference>
<gene>
    <name evidence="2" type="ORF">B0T17DRAFT_618270</name>
</gene>
<dbReference type="Pfam" id="PF06966">
    <property type="entry name" value="DUF1295"/>
    <property type="match status" value="1"/>
</dbReference>